<evidence type="ECO:0000256" key="5">
    <source>
        <dbReference type="ARBA" id="ARBA00022679"/>
    </source>
</evidence>
<dbReference type="PANTHER" id="PTHR43547">
    <property type="entry name" value="TWO-COMPONENT HISTIDINE KINASE"/>
    <property type="match status" value="1"/>
</dbReference>
<dbReference type="EMBL" id="WTVG01000021">
    <property type="protein sequence ID" value="NMG24911.1"/>
    <property type="molecule type" value="Genomic_DNA"/>
</dbReference>
<evidence type="ECO:0000256" key="3">
    <source>
        <dbReference type="ARBA" id="ARBA00012438"/>
    </source>
</evidence>
<dbReference type="PRINTS" id="PR00344">
    <property type="entry name" value="BCTRLSENSOR"/>
</dbReference>
<evidence type="ECO:0000256" key="6">
    <source>
        <dbReference type="ARBA" id="ARBA00022777"/>
    </source>
</evidence>
<comment type="catalytic activity">
    <reaction evidence="1">
        <text>ATP + protein L-histidine = ADP + protein N-phospho-L-histidine.</text>
        <dbReference type="EC" id="2.7.13.3"/>
    </reaction>
</comment>
<keyword evidence="4" id="KW-0597">Phosphoprotein</keyword>
<comment type="caution">
    <text evidence="10">The sequence shown here is derived from an EMBL/GenBank/DDBJ whole genome shotgun (WGS) entry which is preliminary data.</text>
</comment>
<feature type="transmembrane region" description="Helical" evidence="7">
    <location>
        <begin position="12"/>
        <end position="32"/>
    </location>
</feature>
<keyword evidence="6" id="KW-0418">Kinase</keyword>
<keyword evidence="11" id="KW-1185">Reference proteome</keyword>
<evidence type="ECO:0000259" key="8">
    <source>
        <dbReference type="PROSITE" id="PS50109"/>
    </source>
</evidence>
<dbReference type="PROSITE" id="PS50109">
    <property type="entry name" value="HIS_KIN"/>
    <property type="match status" value="1"/>
</dbReference>
<evidence type="ECO:0000256" key="4">
    <source>
        <dbReference type="ARBA" id="ARBA00022553"/>
    </source>
</evidence>
<dbReference type="SUPFAM" id="SSF55874">
    <property type="entry name" value="ATPase domain of HSP90 chaperone/DNA topoisomerase II/histidine kinase"/>
    <property type="match status" value="1"/>
</dbReference>
<evidence type="ECO:0000313" key="10">
    <source>
        <dbReference type="EMBL" id="NMG24911.1"/>
    </source>
</evidence>
<dbReference type="CDD" id="cd06225">
    <property type="entry name" value="HAMP"/>
    <property type="match status" value="1"/>
</dbReference>
<gene>
    <name evidence="10" type="ORF">GO606_09280</name>
</gene>
<keyword evidence="7" id="KW-1133">Transmembrane helix</keyword>
<keyword evidence="7" id="KW-0472">Membrane</keyword>
<dbReference type="SMART" id="SM00388">
    <property type="entry name" value="HisKA"/>
    <property type="match status" value="1"/>
</dbReference>
<dbReference type="RefSeq" id="WP_169118284.1">
    <property type="nucleotide sequence ID" value="NZ_WTVG02000040.1"/>
</dbReference>
<feature type="domain" description="HAMP" evidence="9">
    <location>
        <begin position="70"/>
        <end position="125"/>
    </location>
</feature>
<evidence type="ECO:0000256" key="2">
    <source>
        <dbReference type="ARBA" id="ARBA00004370"/>
    </source>
</evidence>
<evidence type="ECO:0000313" key="11">
    <source>
        <dbReference type="Proteomes" id="UP000615989"/>
    </source>
</evidence>
<dbReference type="Gene3D" id="6.10.340.10">
    <property type="match status" value="1"/>
</dbReference>
<dbReference type="SMART" id="SM00304">
    <property type="entry name" value="HAMP"/>
    <property type="match status" value="1"/>
</dbReference>
<dbReference type="CDD" id="cd00082">
    <property type="entry name" value="HisKA"/>
    <property type="match status" value="1"/>
</dbReference>
<evidence type="ECO:0000256" key="7">
    <source>
        <dbReference type="SAM" id="Phobius"/>
    </source>
</evidence>
<reference evidence="10" key="1">
    <citation type="submission" date="2019-12" db="EMBL/GenBank/DDBJ databases">
        <title>Comparative genomics gives insights into the taxonomy of the Azoarcus-Aromatoleum group and reveals separate origins of nif in the plant-associated Azoarcus and non-plant-associated Aromatoleum sub-groups.</title>
        <authorList>
            <person name="Lafos M."/>
            <person name="Maluk M."/>
            <person name="Batista M."/>
            <person name="Junghare M."/>
            <person name="Carmona M."/>
            <person name="Faoro H."/>
            <person name="Cruz L.M."/>
            <person name="Battistoni F."/>
            <person name="De Souza E."/>
            <person name="Pedrosa F."/>
            <person name="Chen W.-M."/>
            <person name="Poole P.S."/>
            <person name="Dixon R.A."/>
            <person name="James E.K."/>
        </authorList>
    </citation>
    <scope>NUCLEOTIDE SEQUENCE</scope>
    <source>
        <strain evidence="10">LuFRes1</strain>
    </source>
</reference>
<dbReference type="PANTHER" id="PTHR43547:SF2">
    <property type="entry name" value="HYBRID SIGNAL TRANSDUCTION HISTIDINE KINASE C"/>
    <property type="match status" value="1"/>
</dbReference>
<protein>
    <recommendedName>
        <fullName evidence="3">histidine kinase</fullName>
        <ecNumber evidence="3">2.7.13.3</ecNumber>
    </recommendedName>
</protein>
<dbReference type="InterPro" id="IPR036890">
    <property type="entry name" value="HATPase_C_sf"/>
</dbReference>
<feature type="domain" description="Histidine kinase" evidence="8">
    <location>
        <begin position="140"/>
        <end position="360"/>
    </location>
</feature>
<evidence type="ECO:0000256" key="1">
    <source>
        <dbReference type="ARBA" id="ARBA00000085"/>
    </source>
</evidence>
<dbReference type="InterPro" id="IPR005467">
    <property type="entry name" value="His_kinase_dom"/>
</dbReference>
<evidence type="ECO:0000259" key="9">
    <source>
        <dbReference type="PROSITE" id="PS50885"/>
    </source>
</evidence>
<organism evidence="10 11">
    <name type="scientific">Aromatoleum anaerobium</name>
    <dbReference type="NCBI Taxonomy" id="182180"/>
    <lineage>
        <taxon>Bacteria</taxon>
        <taxon>Pseudomonadati</taxon>
        <taxon>Pseudomonadota</taxon>
        <taxon>Betaproteobacteria</taxon>
        <taxon>Rhodocyclales</taxon>
        <taxon>Rhodocyclaceae</taxon>
        <taxon>Aromatoleum</taxon>
    </lineage>
</organism>
<dbReference type="InterPro" id="IPR003661">
    <property type="entry name" value="HisK_dim/P_dom"/>
</dbReference>
<sequence length="365" mass="39925">MFRSLYGRLAAVLMGVFVAVGGLMIVASQTMFEPERLQTVLEPNLLLELATYLIVGAVAFSLLAALIVFRFLTRRLRTLCESIEVFRDGGFSAPLQLAGNGGGDEIDMLAAVFAEMSERIVCQLEALAQVDARRRELLANVSHDLRTPLASMQGYLETLLLKDGSLTPEERRSYLQVATRHCERLGKLVRDLFELTRLEAHEIRPQPERFPLAELVQDVAQKFELQARKAGQHLVTEIAPEVPMVLADIGMIERVLENLIENAMRYTPAEGTIRVTLQADGGAAVRLGVSDTGKGIATNELANVFDRYYRVDRGEPGNAAHAGLGLAITRRIVELHAGTIRAESTPGQGTRFVVELPAAPAVSPG</sequence>
<accession>A0ABX1PM55</accession>
<comment type="subcellular location">
    <subcellularLocation>
        <location evidence="2">Membrane</location>
    </subcellularLocation>
</comment>
<dbReference type="Proteomes" id="UP000615989">
    <property type="component" value="Unassembled WGS sequence"/>
</dbReference>
<dbReference type="Pfam" id="PF02518">
    <property type="entry name" value="HATPase_c"/>
    <property type="match status" value="1"/>
</dbReference>
<dbReference type="InterPro" id="IPR004358">
    <property type="entry name" value="Sig_transdc_His_kin-like_C"/>
</dbReference>
<dbReference type="EC" id="2.7.13.3" evidence="3"/>
<dbReference type="InterPro" id="IPR003594">
    <property type="entry name" value="HATPase_dom"/>
</dbReference>
<name>A0ABX1PM55_9RHOO</name>
<dbReference type="SMART" id="SM00387">
    <property type="entry name" value="HATPase_c"/>
    <property type="match status" value="1"/>
</dbReference>
<proteinExistence type="predicted"/>
<dbReference type="PROSITE" id="PS50885">
    <property type="entry name" value="HAMP"/>
    <property type="match status" value="1"/>
</dbReference>
<dbReference type="SUPFAM" id="SSF47384">
    <property type="entry name" value="Homodimeric domain of signal transducing histidine kinase"/>
    <property type="match status" value="1"/>
</dbReference>
<keyword evidence="5" id="KW-0808">Transferase</keyword>
<dbReference type="Pfam" id="PF00512">
    <property type="entry name" value="HisKA"/>
    <property type="match status" value="1"/>
</dbReference>
<dbReference type="Gene3D" id="1.10.287.130">
    <property type="match status" value="1"/>
</dbReference>
<dbReference type="Gene3D" id="3.30.565.10">
    <property type="entry name" value="Histidine kinase-like ATPase, C-terminal domain"/>
    <property type="match status" value="1"/>
</dbReference>
<dbReference type="InterPro" id="IPR036097">
    <property type="entry name" value="HisK_dim/P_sf"/>
</dbReference>
<keyword evidence="7" id="KW-0812">Transmembrane</keyword>
<dbReference type="InterPro" id="IPR003660">
    <property type="entry name" value="HAMP_dom"/>
</dbReference>
<feature type="transmembrane region" description="Helical" evidence="7">
    <location>
        <begin position="52"/>
        <end position="72"/>
    </location>
</feature>